<evidence type="ECO:0000313" key="3">
    <source>
        <dbReference type="Proteomes" id="UP000678374"/>
    </source>
</evidence>
<keyword evidence="3" id="KW-1185">Reference proteome</keyword>
<gene>
    <name evidence="2" type="ORF">KAK06_12825</name>
</gene>
<dbReference type="GO" id="GO:0003700">
    <property type="term" value="F:DNA-binding transcription factor activity"/>
    <property type="evidence" value="ECO:0007669"/>
    <property type="project" value="TreeGrafter"/>
</dbReference>
<dbReference type="EMBL" id="JAGQDE010000010">
    <property type="protein sequence ID" value="MBQ0959828.1"/>
    <property type="molecule type" value="Genomic_DNA"/>
</dbReference>
<evidence type="ECO:0000313" key="2">
    <source>
        <dbReference type="EMBL" id="MBQ0959828.1"/>
    </source>
</evidence>
<dbReference type="Proteomes" id="UP000678374">
    <property type="component" value="Unassembled WGS sequence"/>
</dbReference>
<dbReference type="InterPro" id="IPR050397">
    <property type="entry name" value="Env_Response_Regulators"/>
</dbReference>
<reference evidence="2" key="1">
    <citation type="submission" date="2021-04" db="EMBL/GenBank/DDBJ databases">
        <title>The genome sequence of Ideonella sp. 4Y11.</title>
        <authorList>
            <person name="Liu Y."/>
        </authorList>
    </citation>
    <scope>NUCLEOTIDE SEQUENCE</scope>
    <source>
        <strain evidence="2">4Y11</strain>
    </source>
</reference>
<dbReference type="InterPro" id="IPR014710">
    <property type="entry name" value="RmlC-like_jellyroll"/>
</dbReference>
<dbReference type="CDD" id="cd00038">
    <property type="entry name" value="CAP_ED"/>
    <property type="match status" value="1"/>
</dbReference>
<dbReference type="InterPro" id="IPR018490">
    <property type="entry name" value="cNMP-bd_dom_sf"/>
</dbReference>
<sequence length="155" mass="17429">MNIDKLSELVLSLNADDALRLRFNKDEWRMLGSFLQQHTLRAGDVVIRYQDMDRALYLLESGTLQVYVPDGGPVRRPVAILRPGAVVGEPSLFGDTPRMAQVEAMSAVTVWALTRNRFEEMSARQPELALEFLRACGAVMAERMRLNLERGLPVA</sequence>
<feature type="domain" description="Cyclic nucleotide-binding" evidence="1">
    <location>
        <begin position="19"/>
        <end position="121"/>
    </location>
</feature>
<dbReference type="PANTHER" id="PTHR24567">
    <property type="entry name" value="CRP FAMILY TRANSCRIPTIONAL REGULATORY PROTEIN"/>
    <property type="match status" value="1"/>
</dbReference>
<dbReference type="Gene3D" id="2.60.120.10">
    <property type="entry name" value="Jelly Rolls"/>
    <property type="match status" value="1"/>
</dbReference>
<protein>
    <submittedName>
        <fullName evidence="2">Cyclic nucleotide-binding domain-containing protein</fullName>
    </submittedName>
</protein>
<dbReference type="PROSITE" id="PS50042">
    <property type="entry name" value="CNMP_BINDING_3"/>
    <property type="match status" value="1"/>
</dbReference>
<comment type="caution">
    <text evidence="2">The sequence shown here is derived from an EMBL/GenBank/DDBJ whole genome shotgun (WGS) entry which is preliminary data.</text>
</comment>
<dbReference type="InterPro" id="IPR000595">
    <property type="entry name" value="cNMP-bd_dom"/>
</dbReference>
<dbReference type="GO" id="GO:0005829">
    <property type="term" value="C:cytosol"/>
    <property type="evidence" value="ECO:0007669"/>
    <property type="project" value="TreeGrafter"/>
</dbReference>
<dbReference type="RefSeq" id="WP_210802505.1">
    <property type="nucleotide sequence ID" value="NZ_JAGQDE010000010.1"/>
</dbReference>
<dbReference type="PANTHER" id="PTHR24567:SF26">
    <property type="entry name" value="REGULATORY PROTEIN YEIL"/>
    <property type="match status" value="1"/>
</dbReference>
<proteinExistence type="predicted"/>
<evidence type="ECO:0000259" key="1">
    <source>
        <dbReference type="PROSITE" id="PS50042"/>
    </source>
</evidence>
<dbReference type="AlphaFoldDB" id="A0A940YPW4"/>
<accession>A0A940YPW4</accession>
<dbReference type="SMART" id="SM00100">
    <property type="entry name" value="cNMP"/>
    <property type="match status" value="1"/>
</dbReference>
<organism evidence="2 3">
    <name type="scientific">Ideonella aquatica</name>
    <dbReference type="NCBI Taxonomy" id="2824119"/>
    <lineage>
        <taxon>Bacteria</taxon>
        <taxon>Pseudomonadati</taxon>
        <taxon>Pseudomonadota</taxon>
        <taxon>Betaproteobacteria</taxon>
        <taxon>Burkholderiales</taxon>
        <taxon>Sphaerotilaceae</taxon>
        <taxon>Ideonella</taxon>
    </lineage>
</organism>
<name>A0A940YPW4_9BURK</name>
<dbReference type="SUPFAM" id="SSF51206">
    <property type="entry name" value="cAMP-binding domain-like"/>
    <property type="match status" value="1"/>
</dbReference>
<dbReference type="Pfam" id="PF00027">
    <property type="entry name" value="cNMP_binding"/>
    <property type="match status" value="1"/>
</dbReference>